<dbReference type="PRINTS" id="PR00953">
    <property type="entry name" value="TYPE3IMRPROT"/>
</dbReference>
<name>A0A0W0TXB8_9GAMM</name>
<keyword evidence="4" id="KW-0812">Transmembrane</keyword>
<keyword evidence="5" id="KW-1133">Transmembrane helix</keyword>
<keyword evidence="6" id="KW-0472">Membrane</keyword>
<dbReference type="PATRIC" id="fig|45065.4.peg.1093"/>
<comment type="similarity">
    <text evidence="2">Belongs to the FliR/MopE/SpaR family.</text>
</comment>
<keyword evidence="7" id="KW-0966">Cell projection</keyword>
<dbReference type="AlphaFoldDB" id="A0A0W0TXB8"/>
<keyword evidence="3" id="KW-1003">Cell membrane</keyword>
<comment type="caution">
    <text evidence="7">The sequence shown here is derived from an EMBL/GenBank/DDBJ whole genome shotgun (WGS) entry which is preliminary data.</text>
</comment>
<dbReference type="EMBL" id="LNYC01000037">
    <property type="protein sequence ID" value="KTD00109.1"/>
    <property type="molecule type" value="Genomic_DNA"/>
</dbReference>
<protein>
    <submittedName>
        <fullName evidence="7">Flagellar biosynthetic protein fliR</fullName>
    </submittedName>
</protein>
<dbReference type="PANTHER" id="PTHR30065:SF1">
    <property type="entry name" value="SURFACE PRESENTATION OF ANTIGENS PROTEIN SPAR"/>
    <property type="match status" value="1"/>
</dbReference>
<gene>
    <name evidence="7" type="primary">fliR_1</name>
    <name evidence="7" type="ORF">Lgee_1021</name>
</gene>
<dbReference type="Proteomes" id="UP000054785">
    <property type="component" value="Unassembled WGS sequence"/>
</dbReference>
<dbReference type="Pfam" id="PF01311">
    <property type="entry name" value="Bac_export_1"/>
    <property type="match status" value="1"/>
</dbReference>
<dbReference type="GO" id="GO:0005886">
    <property type="term" value="C:plasma membrane"/>
    <property type="evidence" value="ECO:0007669"/>
    <property type="project" value="UniProtKB-SubCell"/>
</dbReference>
<keyword evidence="8" id="KW-1185">Reference proteome</keyword>
<evidence type="ECO:0000256" key="3">
    <source>
        <dbReference type="ARBA" id="ARBA00022475"/>
    </source>
</evidence>
<sequence length="261" mass="28664">MQTAALISLVDREAPLLALIFTRIATTLSVLGFLRRDWVPPRILMMYALSLTAFVYTCTHPALTPTHALSLHVALFWQVLAGLCTGLLVNLFLEIFTGFGQLVSMQAGLGFVNFYVPGIGTITPLSRFFLLTAIALFFQLNGHLVFINMLIHSLEGNLSITPPDSALAYALALWFKHLFSGALLLSLAALVALMVSNLTIAIMTRFSPQLNIFSIGINISLIVCFLILYLGFDFLLEGGRILLMDVLEQIGLTFRGFGRHG</sequence>
<evidence type="ECO:0000256" key="1">
    <source>
        <dbReference type="ARBA" id="ARBA00004651"/>
    </source>
</evidence>
<evidence type="ECO:0000256" key="4">
    <source>
        <dbReference type="ARBA" id="ARBA00022692"/>
    </source>
</evidence>
<keyword evidence="7" id="KW-0969">Cilium</keyword>
<organism evidence="7 8">
    <name type="scientific">Legionella geestiana</name>
    <dbReference type="NCBI Taxonomy" id="45065"/>
    <lineage>
        <taxon>Bacteria</taxon>
        <taxon>Pseudomonadati</taxon>
        <taxon>Pseudomonadota</taxon>
        <taxon>Gammaproteobacteria</taxon>
        <taxon>Legionellales</taxon>
        <taxon>Legionellaceae</taxon>
        <taxon>Legionella</taxon>
    </lineage>
</organism>
<keyword evidence="7" id="KW-0282">Flagellum</keyword>
<dbReference type="PANTHER" id="PTHR30065">
    <property type="entry name" value="FLAGELLAR BIOSYNTHETIC PROTEIN FLIR"/>
    <property type="match status" value="1"/>
</dbReference>
<evidence type="ECO:0000313" key="8">
    <source>
        <dbReference type="Proteomes" id="UP000054785"/>
    </source>
</evidence>
<evidence type="ECO:0000256" key="2">
    <source>
        <dbReference type="ARBA" id="ARBA00009772"/>
    </source>
</evidence>
<evidence type="ECO:0000256" key="6">
    <source>
        <dbReference type="ARBA" id="ARBA00023136"/>
    </source>
</evidence>
<comment type="subcellular location">
    <subcellularLocation>
        <location evidence="1">Cell membrane</location>
        <topology evidence="1">Multi-pass membrane protein</topology>
    </subcellularLocation>
</comment>
<proteinExistence type="inferred from homology"/>
<evidence type="ECO:0000313" key="7">
    <source>
        <dbReference type="EMBL" id="KTD00109.1"/>
    </source>
</evidence>
<evidence type="ECO:0000256" key="5">
    <source>
        <dbReference type="ARBA" id="ARBA00022989"/>
    </source>
</evidence>
<accession>A0A0W0TXB8</accession>
<reference evidence="7 8" key="1">
    <citation type="submission" date="2015-11" db="EMBL/GenBank/DDBJ databases">
        <title>Genomic analysis of 38 Legionella species identifies large and diverse effector repertoires.</title>
        <authorList>
            <person name="Burstein D."/>
            <person name="Amaro F."/>
            <person name="Zusman T."/>
            <person name="Lifshitz Z."/>
            <person name="Cohen O."/>
            <person name="Gilbert J.A."/>
            <person name="Pupko T."/>
            <person name="Shuman H.A."/>
            <person name="Segal G."/>
        </authorList>
    </citation>
    <scope>NUCLEOTIDE SEQUENCE [LARGE SCALE GENOMIC DNA]</scope>
    <source>
        <strain evidence="7 8">ATCC 49504</strain>
    </source>
</reference>
<dbReference type="InterPro" id="IPR002010">
    <property type="entry name" value="T3SS_IM_R"/>
</dbReference>
<dbReference type="OrthoDB" id="9797790at2"/>
<dbReference type="GO" id="GO:0006605">
    <property type="term" value="P:protein targeting"/>
    <property type="evidence" value="ECO:0007669"/>
    <property type="project" value="InterPro"/>
</dbReference>
<dbReference type="RefSeq" id="WP_051550974.1">
    <property type="nucleotide sequence ID" value="NZ_CAAAHN010000001.1"/>
</dbReference>
<dbReference type="STRING" id="45065.Lgee_1021"/>